<dbReference type="AlphaFoldDB" id="A0A2P5CAG0"/>
<organism evidence="2 3">
    <name type="scientific">Parasponia andersonii</name>
    <name type="common">Sponia andersonii</name>
    <dbReference type="NCBI Taxonomy" id="3476"/>
    <lineage>
        <taxon>Eukaryota</taxon>
        <taxon>Viridiplantae</taxon>
        <taxon>Streptophyta</taxon>
        <taxon>Embryophyta</taxon>
        <taxon>Tracheophyta</taxon>
        <taxon>Spermatophyta</taxon>
        <taxon>Magnoliopsida</taxon>
        <taxon>eudicotyledons</taxon>
        <taxon>Gunneridae</taxon>
        <taxon>Pentapetalae</taxon>
        <taxon>rosids</taxon>
        <taxon>fabids</taxon>
        <taxon>Rosales</taxon>
        <taxon>Cannabaceae</taxon>
        <taxon>Parasponia</taxon>
    </lineage>
</organism>
<feature type="region of interest" description="Disordered" evidence="1">
    <location>
        <begin position="1"/>
        <end position="28"/>
    </location>
</feature>
<evidence type="ECO:0000313" key="2">
    <source>
        <dbReference type="EMBL" id="PON58039.1"/>
    </source>
</evidence>
<name>A0A2P5CAG0_PARAD</name>
<protein>
    <submittedName>
        <fullName evidence="2">Uncharacterized protein</fullName>
    </submittedName>
</protein>
<proteinExistence type="predicted"/>
<gene>
    <name evidence="2" type="ORF">PanWU01x14_169700</name>
</gene>
<dbReference type="EMBL" id="JXTB01000153">
    <property type="protein sequence ID" value="PON58039.1"/>
    <property type="molecule type" value="Genomic_DNA"/>
</dbReference>
<evidence type="ECO:0000256" key="1">
    <source>
        <dbReference type="SAM" id="MobiDB-lite"/>
    </source>
</evidence>
<feature type="compositionally biased region" description="Basic and acidic residues" evidence="1">
    <location>
        <begin position="1"/>
        <end position="12"/>
    </location>
</feature>
<accession>A0A2P5CAG0</accession>
<reference evidence="3" key="1">
    <citation type="submission" date="2016-06" db="EMBL/GenBank/DDBJ databases">
        <title>Parallel loss of symbiosis genes in relatives of nitrogen-fixing non-legume Parasponia.</title>
        <authorList>
            <person name="Van Velzen R."/>
            <person name="Holmer R."/>
            <person name="Bu F."/>
            <person name="Rutten L."/>
            <person name="Van Zeijl A."/>
            <person name="Liu W."/>
            <person name="Santuari L."/>
            <person name="Cao Q."/>
            <person name="Sharma T."/>
            <person name="Shen D."/>
            <person name="Roswanjaya Y."/>
            <person name="Wardhani T."/>
            <person name="Kalhor M.S."/>
            <person name="Jansen J."/>
            <person name="Van den Hoogen J."/>
            <person name="Gungor B."/>
            <person name="Hartog M."/>
            <person name="Hontelez J."/>
            <person name="Verver J."/>
            <person name="Yang W.-C."/>
            <person name="Schijlen E."/>
            <person name="Repin R."/>
            <person name="Schilthuizen M."/>
            <person name="Schranz E."/>
            <person name="Heidstra R."/>
            <person name="Miyata K."/>
            <person name="Fedorova E."/>
            <person name="Kohlen W."/>
            <person name="Bisseling T."/>
            <person name="Smit S."/>
            <person name="Geurts R."/>
        </authorList>
    </citation>
    <scope>NUCLEOTIDE SEQUENCE [LARGE SCALE GENOMIC DNA]</scope>
    <source>
        <strain evidence="3">cv. WU1-14</strain>
    </source>
</reference>
<sequence>TVQHSYSRERENKKKYRKLQESAESNSTKPFKMCQMTRIFLTIQWFEPKRKSSWIVLSLKKIKSFYLKQSSAVSSIALPSSEKHTNYNFNQMRSHPLTLS</sequence>
<feature type="non-terminal residue" evidence="2">
    <location>
        <position position="1"/>
    </location>
</feature>
<dbReference type="Proteomes" id="UP000237105">
    <property type="component" value="Unassembled WGS sequence"/>
</dbReference>
<keyword evidence="3" id="KW-1185">Reference proteome</keyword>
<comment type="caution">
    <text evidence="2">The sequence shown here is derived from an EMBL/GenBank/DDBJ whole genome shotgun (WGS) entry which is preliminary data.</text>
</comment>
<evidence type="ECO:0000313" key="3">
    <source>
        <dbReference type="Proteomes" id="UP000237105"/>
    </source>
</evidence>